<organism evidence="1 2">
    <name type="scientific">Rhodanobacter spathiphylli B39</name>
    <dbReference type="NCBI Taxonomy" id="1163407"/>
    <lineage>
        <taxon>Bacteria</taxon>
        <taxon>Pseudomonadati</taxon>
        <taxon>Pseudomonadota</taxon>
        <taxon>Gammaproteobacteria</taxon>
        <taxon>Lysobacterales</taxon>
        <taxon>Rhodanobacteraceae</taxon>
        <taxon>Rhodanobacter</taxon>
    </lineage>
</organism>
<dbReference type="EMBL" id="AJXT01000019">
    <property type="protein sequence ID" value="EIL93410.1"/>
    <property type="molecule type" value="Genomic_DNA"/>
</dbReference>
<dbReference type="Proteomes" id="UP000003226">
    <property type="component" value="Unassembled WGS sequence"/>
</dbReference>
<dbReference type="SUPFAM" id="SSF49452">
    <property type="entry name" value="Starch-binding domain-like"/>
    <property type="match status" value="1"/>
</dbReference>
<name>I4W1R9_9GAMM</name>
<keyword evidence="2" id="KW-1185">Reference proteome</keyword>
<sequence>MTGAVYAQATTGSIFGQAQSGDSVLVKSSSGVTRQVDVDSTGHYTVNSLPLGNYTVTLQHDGQTVDSRSNVTLRVGSGTEVSFGGQNAQTL</sequence>
<feature type="non-terminal residue" evidence="1">
    <location>
        <position position="91"/>
    </location>
</feature>
<dbReference type="Pfam" id="PF13620">
    <property type="entry name" value="CarboxypepD_reg"/>
    <property type="match status" value="1"/>
</dbReference>
<accession>I4W1R9</accession>
<comment type="caution">
    <text evidence="1">The sequence shown here is derived from an EMBL/GenBank/DDBJ whole genome shotgun (WGS) entry which is preliminary data.</text>
</comment>
<proteinExistence type="predicted"/>
<gene>
    <name evidence="1" type="ORF">UU7_08910</name>
</gene>
<dbReference type="InterPro" id="IPR013784">
    <property type="entry name" value="Carb-bd-like_fold"/>
</dbReference>
<evidence type="ECO:0000313" key="2">
    <source>
        <dbReference type="Proteomes" id="UP000003226"/>
    </source>
</evidence>
<dbReference type="Gene3D" id="2.60.40.1120">
    <property type="entry name" value="Carboxypeptidase-like, regulatory domain"/>
    <property type="match status" value="1"/>
</dbReference>
<dbReference type="eggNOG" id="COG4771">
    <property type="taxonomic scope" value="Bacteria"/>
</dbReference>
<dbReference type="GO" id="GO:0030246">
    <property type="term" value="F:carbohydrate binding"/>
    <property type="evidence" value="ECO:0007669"/>
    <property type="project" value="InterPro"/>
</dbReference>
<reference evidence="1 2" key="1">
    <citation type="journal article" date="2012" name="J. Bacteriol.">
        <title>Genome sequences for six rhodanobacter strains, isolated from soils and the terrestrial subsurface, with variable denitrification capabilities.</title>
        <authorList>
            <person name="Kostka J.E."/>
            <person name="Green S.J."/>
            <person name="Rishishwar L."/>
            <person name="Prakash O."/>
            <person name="Katz L.S."/>
            <person name="Marino-Ramirez L."/>
            <person name="Jordan I.K."/>
            <person name="Munk C."/>
            <person name="Ivanova N."/>
            <person name="Mikhailova N."/>
            <person name="Watson D.B."/>
            <person name="Brown S.D."/>
            <person name="Palumbo A.V."/>
            <person name="Brooks S.C."/>
        </authorList>
    </citation>
    <scope>NUCLEOTIDE SEQUENCE [LARGE SCALE GENOMIC DNA]</scope>
    <source>
        <strain evidence="1 2">B39</strain>
    </source>
</reference>
<evidence type="ECO:0000313" key="1">
    <source>
        <dbReference type="EMBL" id="EIL93410.1"/>
    </source>
</evidence>
<keyword evidence="1" id="KW-0675">Receptor</keyword>
<protein>
    <submittedName>
        <fullName evidence="1">TonB-dependent receptor</fullName>
    </submittedName>
</protein>
<dbReference type="RefSeq" id="WP_007807487.1">
    <property type="nucleotide sequence ID" value="NZ_AJXT01000019.1"/>
</dbReference>
<dbReference type="AlphaFoldDB" id="I4W1R9"/>